<keyword evidence="1" id="KW-0732">Signal</keyword>
<dbReference type="Pfam" id="PF11790">
    <property type="entry name" value="Glyco_hydro_cc"/>
    <property type="match status" value="1"/>
</dbReference>
<feature type="domain" description="Asl1-like glycosyl hydrolase catalytic" evidence="2">
    <location>
        <begin position="30"/>
        <end position="286"/>
    </location>
</feature>
<evidence type="ECO:0000256" key="1">
    <source>
        <dbReference type="SAM" id="SignalP"/>
    </source>
</evidence>
<keyword evidence="4" id="KW-1185">Reference proteome</keyword>
<dbReference type="GO" id="GO:0009277">
    <property type="term" value="C:fungal-type cell wall"/>
    <property type="evidence" value="ECO:0007669"/>
    <property type="project" value="TreeGrafter"/>
</dbReference>
<reference evidence="3 4" key="1">
    <citation type="journal article" date="2011" name="Nat. Biotechnol.">
        <title>Comparative genomic analysis of the thermophilic biomass-degrading fungi Myceliophthora thermophila and Thielavia terrestris.</title>
        <authorList>
            <person name="Berka R.M."/>
            <person name="Grigoriev I.V."/>
            <person name="Otillar R."/>
            <person name="Salamov A."/>
            <person name="Grimwood J."/>
            <person name="Reid I."/>
            <person name="Ishmael N."/>
            <person name="John T."/>
            <person name="Darmond C."/>
            <person name="Moisan M.-C."/>
            <person name="Henrissat B."/>
            <person name="Coutinho P.M."/>
            <person name="Lombard V."/>
            <person name="Natvig D.O."/>
            <person name="Lindquist E."/>
            <person name="Schmutz J."/>
            <person name="Lucas S."/>
            <person name="Harris P."/>
            <person name="Powlowski J."/>
            <person name="Bellemare A."/>
            <person name="Taylor D."/>
            <person name="Butler G."/>
            <person name="de Vries R.P."/>
            <person name="Allijn I.E."/>
            <person name="van den Brink J."/>
            <person name="Ushinsky S."/>
            <person name="Storms R."/>
            <person name="Powell A.J."/>
            <person name="Paulsen I.T."/>
            <person name="Elbourne L.D.H."/>
            <person name="Baker S.E."/>
            <person name="Magnuson J."/>
            <person name="LaBoissiere S."/>
            <person name="Clutterbuck A.J."/>
            <person name="Martinez D."/>
            <person name="Wogulis M."/>
            <person name="de Leon A.L."/>
            <person name="Rey M.W."/>
            <person name="Tsang A."/>
        </authorList>
    </citation>
    <scope>NUCLEOTIDE SEQUENCE [LARGE SCALE GENOMIC DNA]</scope>
    <source>
        <strain evidence="4">ATCC 38088 / NRRL 8126</strain>
    </source>
</reference>
<dbReference type="RefSeq" id="XP_003653724.1">
    <property type="nucleotide sequence ID" value="XM_003653676.1"/>
</dbReference>
<dbReference type="InterPro" id="IPR017853">
    <property type="entry name" value="GH"/>
</dbReference>
<dbReference type="InterPro" id="IPR053183">
    <property type="entry name" value="ASL1"/>
</dbReference>
<evidence type="ECO:0000259" key="2">
    <source>
        <dbReference type="Pfam" id="PF11790"/>
    </source>
</evidence>
<feature type="chain" id="PRO_5003436823" description="Asl1-like glycosyl hydrolase catalytic domain-containing protein" evidence="1">
    <location>
        <begin position="22"/>
        <end position="325"/>
    </location>
</feature>
<dbReference type="FunFam" id="3.20.20.80:FF:000207">
    <property type="entry name" value="Glycoside hydrolase family 128 protein"/>
    <property type="match status" value="1"/>
</dbReference>
<dbReference type="KEGG" id="ttt:THITE_2116294"/>
<accession>G2R198</accession>
<proteinExistence type="predicted"/>
<feature type="signal peptide" evidence="1">
    <location>
        <begin position="1"/>
        <end position="21"/>
    </location>
</feature>
<protein>
    <recommendedName>
        <fullName evidence="2">Asl1-like glycosyl hydrolase catalytic domain-containing protein</fullName>
    </recommendedName>
</protein>
<evidence type="ECO:0000313" key="4">
    <source>
        <dbReference type="Proteomes" id="UP000008181"/>
    </source>
</evidence>
<dbReference type="HOGENOM" id="CLU_040908_3_2_1"/>
<evidence type="ECO:0000313" key="3">
    <source>
        <dbReference type="EMBL" id="AEO67388.1"/>
    </source>
</evidence>
<dbReference type="AlphaFoldDB" id="G2R198"/>
<dbReference type="PANTHER" id="PTHR34154:SF3">
    <property type="entry name" value="ALKALI-SENSITIVE LINKAGE PROTEIN 1"/>
    <property type="match status" value="1"/>
</dbReference>
<dbReference type="GO" id="GO:0071966">
    <property type="term" value="P:fungal-type cell wall polysaccharide metabolic process"/>
    <property type="evidence" value="ECO:0007669"/>
    <property type="project" value="TreeGrafter"/>
</dbReference>
<dbReference type="EMBL" id="CP003010">
    <property type="protein sequence ID" value="AEO67388.1"/>
    <property type="molecule type" value="Genomic_DNA"/>
</dbReference>
<dbReference type="eggNOG" id="ENOG502S2W1">
    <property type="taxonomic scope" value="Eukaryota"/>
</dbReference>
<dbReference type="STRING" id="578455.G2R198"/>
<dbReference type="SUPFAM" id="SSF51445">
    <property type="entry name" value="(Trans)glycosidases"/>
    <property type="match status" value="1"/>
</dbReference>
<dbReference type="PANTHER" id="PTHR34154">
    <property type="entry name" value="ALKALI-SENSITIVE LINKAGE PROTEIN 1"/>
    <property type="match status" value="1"/>
</dbReference>
<dbReference type="InterPro" id="IPR024655">
    <property type="entry name" value="Asl1_glyco_hydro_catalytic"/>
</dbReference>
<gene>
    <name evidence="3" type="ORF">THITE_2116294</name>
</gene>
<organism evidence="3 4">
    <name type="scientific">Thermothielavioides terrestris (strain ATCC 38088 / NRRL 8126)</name>
    <name type="common">Thielavia terrestris</name>
    <dbReference type="NCBI Taxonomy" id="578455"/>
    <lineage>
        <taxon>Eukaryota</taxon>
        <taxon>Fungi</taxon>
        <taxon>Dikarya</taxon>
        <taxon>Ascomycota</taxon>
        <taxon>Pezizomycotina</taxon>
        <taxon>Sordariomycetes</taxon>
        <taxon>Sordariomycetidae</taxon>
        <taxon>Sordariales</taxon>
        <taxon>Chaetomiaceae</taxon>
        <taxon>Thermothielavioides</taxon>
        <taxon>Thermothielavioides terrestris</taxon>
    </lineage>
</organism>
<dbReference type="Gene3D" id="3.20.20.80">
    <property type="entry name" value="Glycosidases"/>
    <property type="match status" value="1"/>
</dbReference>
<sequence length="325" mass="34374">MLLCAAAAAAWLATAISPAAAGPLASPKRGLAFTPNATTRADDSIWVTQPSDLTWYYNYKSSPESVFSHLPQSQFEFVPMLWGAPSSLDDTTFLTTVKGLIQDGGVNVTHVLSFNEPDGSFADGGSNIEPAAAARVWVNNIIPLQKLGVRAGLPSCTGGTTGIPWLQSFLSECSKLVSTGGKTQNCSYDFVAIHWYGNFEGLASHMGEYSAAFPNASMWITEYNIDNQDLATTQAFYNTSAEYFDRLDFVERYAYFGAFRSDVSNVGPNGAMLSAGGNLTDIGAWYLGRPATGVSPTAGSLGFRAAVPRGAMAAVGAALAAVLLL</sequence>
<dbReference type="OrthoDB" id="43654at2759"/>
<dbReference type="Proteomes" id="UP000008181">
    <property type="component" value="Chromosome 2"/>
</dbReference>
<name>G2R198_THETT</name>
<dbReference type="GeneID" id="11514799"/>